<keyword evidence="3" id="KW-1185">Reference proteome</keyword>
<evidence type="ECO:0000313" key="2">
    <source>
        <dbReference type="EMBL" id="TKA25004.1"/>
    </source>
</evidence>
<proteinExistence type="predicted"/>
<evidence type="ECO:0000313" key="3">
    <source>
        <dbReference type="Proteomes" id="UP000308549"/>
    </source>
</evidence>
<dbReference type="OrthoDB" id="506431at2759"/>
<feature type="compositionally biased region" description="Basic and acidic residues" evidence="1">
    <location>
        <begin position="87"/>
        <end position="96"/>
    </location>
</feature>
<dbReference type="AlphaFoldDB" id="A0A4U0TS89"/>
<feature type="region of interest" description="Disordered" evidence="1">
    <location>
        <begin position="444"/>
        <end position="485"/>
    </location>
</feature>
<name>A0A4U0TS89_9PEZI</name>
<feature type="compositionally biased region" description="Basic residues" evidence="1">
    <location>
        <begin position="338"/>
        <end position="347"/>
    </location>
</feature>
<dbReference type="EMBL" id="NAJL01000039">
    <property type="protein sequence ID" value="TKA25004.1"/>
    <property type="molecule type" value="Genomic_DNA"/>
</dbReference>
<reference evidence="2 3" key="1">
    <citation type="submission" date="2017-03" db="EMBL/GenBank/DDBJ databases">
        <title>Genomes of endolithic fungi from Antarctica.</title>
        <authorList>
            <person name="Coleine C."/>
            <person name="Masonjones S."/>
            <person name="Stajich J.E."/>
        </authorList>
    </citation>
    <scope>NUCLEOTIDE SEQUENCE [LARGE SCALE GENOMIC DNA]</scope>
    <source>
        <strain evidence="2 3">CCFEE 6315</strain>
    </source>
</reference>
<feature type="region of interest" description="Disordered" evidence="1">
    <location>
        <begin position="137"/>
        <end position="191"/>
    </location>
</feature>
<feature type="region of interest" description="Disordered" evidence="1">
    <location>
        <begin position="70"/>
        <end position="121"/>
    </location>
</feature>
<dbReference type="Proteomes" id="UP000308549">
    <property type="component" value="Unassembled WGS sequence"/>
</dbReference>
<sequence>MSIWRGMQSAAFYYLSCAPCTEASYRKKRKREAVRGRAERVELEREMGARLYRHPSPSSTNPHWAAEIALGPTMKRGKRKGYAGQEDSLRSKESRTVEQQVNASGSNLASSVDLPPKGESRSASLLNFNQYQREDEALWGSGGSEPPLRNYLDGSNGSHAPSRPATARTKDSSSSSIYHCYRNPPINDKHPAISRKVHSRDEVAWMLQPPPTPDVMKGKTKPPRSRSDSDGSRPTRASTANGPLSQHASAQLYKQCLQHDSTSATSLAFPPVAALANSSPRWPHDRGSGSSATDRIDFADFPSLREKRRPQPLQLKPESSDESAVTVIRKQHLAPAGARRRTPRKVASRPQLSTILSDSVVPSASEVDFHTPASTPKENSLPDPVGAGESGNSCSSSSGDYDKSARRSAVVIKDGTKLFQEDRPKHLAFNTTIFATSPVRLKHSDIRPDTRYPHELRQPVSHPPQHVDGGAEEREGASGGPEQLFDSWYSPDFALDQWVHEHTKREVRQRWSMDI</sequence>
<feature type="compositionally biased region" description="Low complexity" evidence="1">
    <location>
        <begin position="386"/>
        <end position="399"/>
    </location>
</feature>
<evidence type="ECO:0000256" key="1">
    <source>
        <dbReference type="SAM" id="MobiDB-lite"/>
    </source>
</evidence>
<feature type="compositionally biased region" description="Polar residues" evidence="1">
    <location>
        <begin position="97"/>
        <end position="110"/>
    </location>
</feature>
<accession>A0A4U0TS89</accession>
<gene>
    <name evidence="2" type="ORF">B0A50_06102</name>
</gene>
<protein>
    <submittedName>
        <fullName evidence="2">Uncharacterized protein</fullName>
    </submittedName>
</protein>
<feature type="compositionally biased region" description="Basic and acidic residues" evidence="1">
    <location>
        <begin position="444"/>
        <end position="457"/>
    </location>
</feature>
<feature type="region of interest" description="Disordered" evidence="1">
    <location>
        <begin position="206"/>
        <end position="245"/>
    </location>
</feature>
<feature type="compositionally biased region" description="Polar residues" evidence="1">
    <location>
        <begin position="350"/>
        <end position="362"/>
    </location>
</feature>
<organism evidence="2 3">
    <name type="scientific">Salinomyces thailandicus</name>
    <dbReference type="NCBI Taxonomy" id="706561"/>
    <lineage>
        <taxon>Eukaryota</taxon>
        <taxon>Fungi</taxon>
        <taxon>Dikarya</taxon>
        <taxon>Ascomycota</taxon>
        <taxon>Pezizomycotina</taxon>
        <taxon>Dothideomycetes</taxon>
        <taxon>Dothideomycetidae</taxon>
        <taxon>Mycosphaerellales</taxon>
        <taxon>Teratosphaeriaceae</taxon>
        <taxon>Salinomyces</taxon>
    </lineage>
</organism>
<feature type="region of interest" description="Disordered" evidence="1">
    <location>
        <begin position="276"/>
        <end position="406"/>
    </location>
</feature>
<comment type="caution">
    <text evidence="2">The sequence shown here is derived from an EMBL/GenBank/DDBJ whole genome shotgun (WGS) entry which is preliminary data.</text>
</comment>